<protein>
    <submittedName>
        <fullName evidence="1">Uncharacterized protein</fullName>
    </submittedName>
</protein>
<comment type="caution">
    <text evidence="1">The sequence shown here is derived from an EMBL/GenBank/DDBJ whole genome shotgun (WGS) entry which is preliminary data.</text>
</comment>
<accession>A0A645G8F8</accession>
<name>A0A645G8F8_9ZZZZ</name>
<gene>
    <name evidence="1" type="ORF">SDC9_170579</name>
</gene>
<organism evidence="1">
    <name type="scientific">bioreactor metagenome</name>
    <dbReference type="NCBI Taxonomy" id="1076179"/>
    <lineage>
        <taxon>unclassified sequences</taxon>
        <taxon>metagenomes</taxon>
        <taxon>ecological metagenomes</taxon>
    </lineage>
</organism>
<dbReference type="AlphaFoldDB" id="A0A645G8F8"/>
<evidence type="ECO:0000313" key="1">
    <source>
        <dbReference type="EMBL" id="MPN23191.1"/>
    </source>
</evidence>
<proteinExistence type="predicted"/>
<sequence length="64" mass="7057">MPNVSGFIGINVGMLYDDFALTNSGSGSRCFLCMKQLRCQIRIVVLYIDVAGWSHRQGIDGFGQ</sequence>
<reference evidence="1" key="1">
    <citation type="submission" date="2019-08" db="EMBL/GenBank/DDBJ databases">
        <authorList>
            <person name="Kucharzyk K."/>
            <person name="Murdoch R.W."/>
            <person name="Higgins S."/>
            <person name="Loffler F."/>
        </authorList>
    </citation>
    <scope>NUCLEOTIDE SEQUENCE</scope>
</reference>
<dbReference type="EMBL" id="VSSQ01071631">
    <property type="protein sequence ID" value="MPN23191.1"/>
    <property type="molecule type" value="Genomic_DNA"/>
</dbReference>